<evidence type="ECO:0000313" key="6">
    <source>
        <dbReference type="RefSeq" id="XP_052122543.1"/>
    </source>
</evidence>
<dbReference type="AlphaFoldDB" id="A0A9C6U6B1"/>
<dbReference type="KEGG" id="foc:113213503"/>
<dbReference type="Proteomes" id="UP000504606">
    <property type="component" value="Unplaced"/>
</dbReference>
<evidence type="ECO:0000313" key="5">
    <source>
        <dbReference type="RefSeq" id="XP_052122506.1"/>
    </source>
</evidence>
<protein>
    <submittedName>
        <fullName evidence="3 4">Uncharacterized protein LOC113213503</fullName>
    </submittedName>
</protein>
<evidence type="ECO:0000256" key="1">
    <source>
        <dbReference type="SAM" id="SignalP"/>
    </source>
</evidence>
<feature type="signal peptide" evidence="1">
    <location>
        <begin position="1"/>
        <end position="19"/>
    </location>
</feature>
<evidence type="ECO:0000313" key="4">
    <source>
        <dbReference type="RefSeq" id="XP_052122473.1"/>
    </source>
</evidence>
<organism evidence="2 6">
    <name type="scientific">Frankliniella occidentalis</name>
    <name type="common">Western flower thrips</name>
    <name type="synonym">Euthrips occidentalis</name>
    <dbReference type="NCBI Taxonomy" id="133901"/>
    <lineage>
        <taxon>Eukaryota</taxon>
        <taxon>Metazoa</taxon>
        <taxon>Ecdysozoa</taxon>
        <taxon>Arthropoda</taxon>
        <taxon>Hexapoda</taxon>
        <taxon>Insecta</taxon>
        <taxon>Pterygota</taxon>
        <taxon>Neoptera</taxon>
        <taxon>Paraneoptera</taxon>
        <taxon>Thysanoptera</taxon>
        <taxon>Terebrantia</taxon>
        <taxon>Thripoidea</taxon>
        <taxon>Thripidae</taxon>
        <taxon>Frankliniella</taxon>
    </lineage>
</organism>
<evidence type="ECO:0000313" key="3">
    <source>
        <dbReference type="RefSeq" id="XP_052122438.1"/>
    </source>
</evidence>
<feature type="chain" id="PRO_5044697940" evidence="1">
    <location>
        <begin position="20"/>
        <end position="188"/>
    </location>
</feature>
<dbReference type="RefSeq" id="XP_052122438.1">
    <property type="nucleotide sequence ID" value="XM_052266478.1"/>
</dbReference>
<dbReference type="RefSeq" id="XP_052122543.1">
    <property type="nucleotide sequence ID" value="XM_052266583.1"/>
</dbReference>
<dbReference type="RefSeq" id="XP_052122506.1">
    <property type="nucleotide sequence ID" value="XM_052266546.1"/>
</dbReference>
<sequence>MSLTIVALLALLCRMSTHGRTLNSFAGPYIAFAERFYNCETNLSLPWQWAFHPSRFNPYKPRELQLLTGNLTARNVDMDDSWWLKVILDVWANNQWKENAFVLFFKNRACSSLRANTPSFYEHVFKREIKDRCIIKRGVYEVRNAPIEWVFPNIPIMPYGRYKHRSTSGKADKYLCLSGEFHAIPKVD</sequence>
<keyword evidence="2" id="KW-1185">Reference proteome</keyword>
<dbReference type="RefSeq" id="XP_052122473.1">
    <property type="nucleotide sequence ID" value="XM_052266513.1"/>
</dbReference>
<gene>
    <name evidence="3 4 5 6 7" type="primary">LOC113213503</name>
</gene>
<keyword evidence="1" id="KW-0732">Signal</keyword>
<proteinExistence type="predicted"/>
<dbReference type="GeneID" id="113213503"/>
<dbReference type="RefSeq" id="XP_052122575.1">
    <property type="nucleotide sequence ID" value="XM_052266615.1"/>
</dbReference>
<reference evidence="3 4" key="1">
    <citation type="submission" date="2025-04" db="UniProtKB">
        <authorList>
            <consortium name="RefSeq"/>
        </authorList>
    </citation>
    <scope>IDENTIFICATION</scope>
    <source>
        <tissue evidence="3 4">Whole organism</tissue>
    </source>
</reference>
<evidence type="ECO:0000313" key="2">
    <source>
        <dbReference type="Proteomes" id="UP000504606"/>
    </source>
</evidence>
<name>A0A9C6U6B1_FRAOC</name>
<accession>A0A9C6U6B1</accession>
<evidence type="ECO:0000313" key="7">
    <source>
        <dbReference type="RefSeq" id="XP_052122575.1"/>
    </source>
</evidence>